<gene>
    <name evidence="9" type="ORF">GCM10008066_13700</name>
</gene>
<name>A0A8J3F330_9BURK</name>
<keyword evidence="4 7" id="KW-0812">Transmembrane</keyword>
<feature type="domain" description="YetF C-terminal" evidence="8">
    <location>
        <begin position="78"/>
        <end position="144"/>
    </location>
</feature>
<feature type="transmembrane region" description="Helical" evidence="7">
    <location>
        <begin position="55"/>
        <end position="75"/>
    </location>
</feature>
<dbReference type="Gene3D" id="3.30.240.20">
    <property type="entry name" value="bsu07140 like domains"/>
    <property type="match status" value="1"/>
</dbReference>
<dbReference type="PANTHER" id="PTHR34582">
    <property type="entry name" value="UPF0702 TRANSMEMBRANE PROTEIN YCAP"/>
    <property type="match status" value="1"/>
</dbReference>
<keyword evidence="10" id="KW-1185">Reference proteome</keyword>
<comment type="caution">
    <text evidence="9">The sequence shown here is derived from an EMBL/GenBank/DDBJ whole genome shotgun (WGS) entry which is preliminary data.</text>
</comment>
<dbReference type="Pfam" id="PF04239">
    <property type="entry name" value="DUF421"/>
    <property type="match status" value="1"/>
</dbReference>
<sequence>MELMARGAIVYFVLLVMIRISGKRTVGQFTPFDLLVIMLLSEAVSNSMSGGDESLLGGLILAATLIVLNFTIGLVTSRSHKIADLVDGTAELVGRDGVIFKDRLARARVGMADLEQALREADCDLSEMKCAFLEADGSISILKK</sequence>
<dbReference type="Proteomes" id="UP000642180">
    <property type="component" value="Unassembled WGS sequence"/>
</dbReference>
<evidence type="ECO:0000256" key="4">
    <source>
        <dbReference type="ARBA" id="ARBA00022692"/>
    </source>
</evidence>
<proteinExistence type="inferred from homology"/>
<keyword evidence="6 7" id="KW-0472">Membrane</keyword>
<evidence type="ECO:0000259" key="8">
    <source>
        <dbReference type="Pfam" id="PF04239"/>
    </source>
</evidence>
<comment type="similarity">
    <text evidence="2">Belongs to the UPF0702 family.</text>
</comment>
<accession>A0A8J3F330</accession>
<evidence type="ECO:0000256" key="6">
    <source>
        <dbReference type="ARBA" id="ARBA00023136"/>
    </source>
</evidence>
<evidence type="ECO:0000256" key="7">
    <source>
        <dbReference type="SAM" id="Phobius"/>
    </source>
</evidence>
<dbReference type="InterPro" id="IPR007353">
    <property type="entry name" value="DUF421"/>
</dbReference>
<reference evidence="10" key="1">
    <citation type="journal article" date="2019" name="Int. J. Syst. Evol. Microbiol.">
        <title>The Global Catalogue of Microorganisms (GCM) 10K type strain sequencing project: providing services to taxonomists for standard genome sequencing and annotation.</title>
        <authorList>
            <consortium name="The Broad Institute Genomics Platform"/>
            <consortium name="The Broad Institute Genome Sequencing Center for Infectious Disease"/>
            <person name="Wu L."/>
            <person name="Ma J."/>
        </authorList>
    </citation>
    <scope>NUCLEOTIDE SEQUENCE [LARGE SCALE GENOMIC DNA]</scope>
    <source>
        <strain evidence="10">CCM 2767</strain>
    </source>
</reference>
<dbReference type="EMBL" id="BMDI01000001">
    <property type="protein sequence ID" value="GGI18376.1"/>
    <property type="molecule type" value="Genomic_DNA"/>
</dbReference>
<evidence type="ECO:0000256" key="5">
    <source>
        <dbReference type="ARBA" id="ARBA00022989"/>
    </source>
</evidence>
<keyword evidence="5 7" id="KW-1133">Transmembrane helix</keyword>
<keyword evidence="3" id="KW-1003">Cell membrane</keyword>
<evidence type="ECO:0000256" key="3">
    <source>
        <dbReference type="ARBA" id="ARBA00022475"/>
    </source>
</evidence>
<evidence type="ECO:0000256" key="2">
    <source>
        <dbReference type="ARBA" id="ARBA00006448"/>
    </source>
</evidence>
<dbReference type="PANTHER" id="PTHR34582:SF6">
    <property type="entry name" value="UPF0702 TRANSMEMBRANE PROTEIN YCAP"/>
    <property type="match status" value="1"/>
</dbReference>
<dbReference type="GO" id="GO:0005886">
    <property type="term" value="C:plasma membrane"/>
    <property type="evidence" value="ECO:0007669"/>
    <property type="project" value="UniProtKB-SubCell"/>
</dbReference>
<comment type="subcellular location">
    <subcellularLocation>
        <location evidence="1">Cell membrane</location>
        <topology evidence="1">Multi-pass membrane protein</topology>
    </subcellularLocation>
</comment>
<evidence type="ECO:0000313" key="10">
    <source>
        <dbReference type="Proteomes" id="UP000642180"/>
    </source>
</evidence>
<evidence type="ECO:0000313" key="9">
    <source>
        <dbReference type="EMBL" id="GGI18376.1"/>
    </source>
</evidence>
<organism evidence="9 10">
    <name type="scientific">Oxalicibacterium faecigallinarum</name>
    <dbReference type="NCBI Taxonomy" id="573741"/>
    <lineage>
        <taxon>Bacteria</taxon>
        <taxon>Pseudomonadati</taxon>
        <taxon>Pseudomonadota</taxon>
        <taxon>Betaproteobacteria</taxon>
        <taxon>Burkholderiales</taxon>
        <taxon>Oxalobacteraceae</taxon>
        <taxon>Oxalicibacterium</taxon>
    </lineage>
</organism>
<protein>
    <submittedName>
        <fullName evidence="9">DUF421 domain-containing protein</fullName>
    </submittedName>
</protein>
<evidence type="ECO:0000256" key="1">
    <source>
        <dbReference type="ARBA" id="ARBA00004651"/>
    </source>
</evidence>
<dbReference type="InterPro" id="IPR023090">
    <property type="entry name" value="UPF0702_alpha/beta_dom_sf"/>
</dbReference>
<dbReference type="AlphaFoldDB" id="A0A8J3F330"/>